<sequence length="269" mass="30320">MLQVISSSPKLFSVNNIINVTGAGFQPFPLQSDTPQNISYAQVCLQSASYLINLSSSRRLINTDKNISVDLRDTELKNMDIKDLIGMKFNVLVKVSIIRFPDVYFVQGDFPGQGKLPMEDENLIAACKSGDYNSCNNLTKKYTISELWSPVNSLATYTFDKLYEMQITNSSPKLYSSGKLITIYGSGFSQDLQQYNAKVGLQNQNNPKDIISFSLQDKFINDNEIIIDLSLINPEFDLSSRKGQTYNIFIEISQWGQRFTSDNATYVID</sequence>
<dbReference type="AlphaFoldDB" id="A0A6C0AF90"/>
<reference evidence="1" key="1">
    <citation type="journal article" date="2020" name="Nature">
        <title>Giant virus diversity and host interactions through global metagenomics.</title>
        <authorList>
            <person name="Schulz F."/>
            <person name="Roux S."/>
            <person name="Paez-Espino D."/>
            <person name="Jungbluth S."/>
            <person name="Walsh D.A."/>
            <person name="Denef V.J."/>
            <person name="McMahon K.D."/>
            <person name="Konstantinidis K.T."/>
            <person name="Eloe-Fadrosh E.A."/>
            <person name="Kyrpides N.C."/>
            <person name="Woyke T."/>
        </authorList>
    </citation>
    <scope>NUCLEOTIDE SEQUENCE</scope>
    <source>
        <strain evidence="1">GVMAG-S-1021933-23</strain>
    </source>
</reference>
<proteinExistence type="predicted"/>
<accession>A0A6C0AF90</accession>
<dbReference type="InterPro" id="IPR013783">
    <property type="entry name" value="Ig-like_fold"/>
</dbReference>
<dbReference type="EMBL" id="MN740597">
    <property type="protein sequence ID" value="QHS78439.1"/>
    <property type="molecule type" value="Genomic_DNA"/>
</dbReference>
<dbReference type="Gene3D" id="2.60.40.10">
    <property type="entry name" value="Immunoglobulins"/>
    <property type="match status" value="1"/>
</dbReference>
<name>A0A6C0AF90_9ZZZZ</name>
<evidence type="ECO:0000313" key="1">
    <source>
        <dbReference type="EMBL" id="QHS78439.1"/>
    </source>
</evidence>
<protein>
    <submittedName>
        <fullName evidence="1">Uncharacterized protein</fullName>
    </submittedName>
</protein>
<organism evidence="1">
    <name type="scientific">viral metagenome</name>
    <dbReference type="NCBI Taxonomy" id="1070528"/>
    <lineage>
        <taxon>unclassified sequences</taxon>
        <taxon>metagenomes</taxon>
        <taxon>organismal metagenomes</taxon>
    </lineage>
</organism>